<sequence length="253" mass="29535">MAQPTMAQRQSYDFCLSVTLFNHRDQTQRVEQFLESLNEAFELDGITQDRVKINVLRQRVEQVTRRLLPPVALAETFQSYSTKIRNAFPSSYSDTLASDKYYKFKIDMKSFEESLLQFEHLAEIVLANYPEADKLNSIKDRLKCQLASYKDLYEYVRDFDGNPVTLFRDLIHRYDDEKIRRQTANAGKFSRYTSFSRFKSIKCYHCQILGHTSDQCKRKKQGAPPGDYSRRPIKTEVEGDATGRPISNEVHLN</sequence>
<evidence type="ECO:0000313" key="2">
    <source>
        <dbReference type="Proteomes" id="UP000046392"/>
    </source>
</evidence>
<protein>
    <submittedName>
        <fullName evidence="3">CCHC-type domain-containing protein</fullName>
    </submittedName>
</protein>
<keyword evidence="2" id="KW-1185">Reference proteome</keyword>
<dbReference type="Proteomes" id="UP000046392">
    <property type="component" value="Unplaced"/>
</dbReference>
<name>A0A0N5BQV5_STREA</name>
<dbReference type="GO" id="GO:0003676">
    <property type="term" value="F:nucleic acid binding"/>
    <property type="evidence" value="ECO:0007669"/>
    <property type="project" value="InterPro"/>
</dbReference>
<evidence type="ECO:0000313" key="3">
    <source>
        <dbReference type="WBParaSite" id="SPAL_0000826400.1"/>
    </source>
</evidence>
<feature type="compositionally biased region" description="Basic and acidic residues" evidence="1">
    <location>
        <begin position="228"/>
        <end position="237"/>
    </location>
</feature>
<dbReference type="GO" id="GO:0008270">
    <property type="term" value="F:zinc ion binding"/>
    <property type="evidence" value="ECO:0007669"/>
    <property type="project" value="InterPro"/>
</dbReference>
<dbReference type="SUPFAM" id="SSF57756">
    <property type="entry name" value="Retrovirus zinc finger-like domains"/>
    <property type="match status" value="1"/>
</dbReference>
<organism evidence="2 3">
    <name type="scientific">Strongyloides papillosus</name>
    <name type="common">Intestinal threadworm</name>
    <dbReference type="NCBI Taxonomy" id="174720"/>
    <lineage>
        <taxon>Eukaryota</taxon>
        <taxon>Metazoa</taxon>
        <taxon>Ecdysozoa</taxon>
        <taxon>Nematoda</taxon>
        <taxon>Chromadorea</taxon>
        <taxon>Rhabditida</taxon>
        <taxon>Tylenchina</taxon>
        <taxon>Panagrolaimomorpha</taxon>
        <taxon>Strongyloidoidea</taxon>
        <taxon>Strongyloididae</taxon>
        <taxon>Strongyloides</taxon>
    </lineage>
</organism>
<reference evidence="3" key="1">
    <citation type="submission" date="2017-02" db="UniProtKB">
        <authorList>
            <consortium name="WormBaseParasite"/>
        </authorList>
    </citation>
    <scope>IDENTIFICATION</scope>
</reference>
<evidence type="ECO:0000256" key="1">
    <source>
        <dbReference type="SAM" id="MobiDB-lite"/>
    </source>
</evidence>
<accession>A0A0N5BQV5</accession>
<proteinExistence type="predicted"/>
<dbReference type="WBParaSite" id="SPAL_0000826400.1">
    <property type="protein sequence ID" value="SPAL_0000826400.1"/>
    <property type="gene ID" value="SPAL_0000826400"/>
</dbReference>
<dbReference type="InterPro" id="IPR036875">
    <property type="entry name" value="Znf_CCHC_sf"/>
</dbReference>
<feature type="region of interest" description="Disordered" evidence="1">
    <location>
        <begin position="216"/>
        <end position="253"/>
    </location>
</feature>
<dbReference type="AlphaFoldDB" id="A0A0N5BQV5"/>